<protein>
    <recommendedName>
        <fullName evidence="7">Protein kinase domain-containing protein</fullName>
    </recommendedName>
</protein>
<dbReference type="InterPro" id="IPR000719">
    <property type="entry name" value="Prot_kinase_dom"/>
</dbReference>
<dbReference type="GO" id="GO:0003908">
    <property type="term" value="F:methylated-DNA-[protein]-cysteine S-methyltransferase activity"/>
    <property type="evidence" value="ECO:0007669"/>
    <property type="project" value="InterPro"/>
</dbReference>
<dbReference type="PROSITE" id="PS50011">
    <property type="entry name" value="PROTEIN_KINASE_DOM"/>
    <property type="match status" value="1"/>
</dbReference>
<dbReference type="InterPro" id="IPR001497">
    <property type="entry name" value="MethylDNA_cys_MeTrfase_AS"/>
</dbReference>
<feature type="region of interest" description="Disordered" evidence="6">
    <location>
        <begin position="1"/>
        <end position="31"/>
    </location>
</feature>
<evidence type="ECO:0000256" key="6">
    <source>
        <dbReference type="SAM" id="MobiDB-lite"/>
    </source>
</evidence>
<dbReference type="GO" id="GO:0005524">
    <property type="term" value="F:ATP binding"/>
    <property type="evidence" value="ECO:0007669"/>
    <property type="project" value="UniProtKB-UniRule"/>
</dbReference>
<evidence type="ECO:0000256" key="2">
    <source>
        <dbReference type="ARBA" id="ARBA00022741"/>
    </source>
</evidence>
<feature type="region of interest" description="Disordered" evidence="6">
    <location>
        <begin position="127"/>
        <end position="146"/>
    </location>
</feature>
<dbReference type="Gene3D" id="1.10.510.10">
    <property type="entry name" value="Transferase(Phosphotransferase) domain 1"/>
    <property type="match status" value="1"/>
</dbReference>
<sequence>MFYHSQEVIPRPQKPSNLVHRWPRRRKPNRSPTTVTWSVQTVASEEIVRLYTLTYIPSGFWTRLASRLLSDRNIDHICRCDPNSSNNKVMPDRLSAGELSRTEWSPCNPPDYFLRFEALPHSPTLQPYWLTDPREQDRSPGRKRRAPTWYTDEWEEVAAVEGEDVLAEPGQSDSANTADQLAYRSGIVGAARNTYHDRDTHLLRWLPFIKSGDSKPLSFAGNHREPIKTHPHLASDFTVQSNGSLVSENFDGLQSTCLIELYLPCHRLIRRQRPSNGWSTKPQLLNAANSVPDLYMETGDCVRPNREAIAQLLTTLVDHIDRLLEDWYPDLGVRFRQSTEGIYLVDRIIPCCSCLCARASPSRNKFLTKPRNKPDRPVSEGRRLQKRLQNGSIPDLRANRSFNEDGFSVHFQRSLSTDRTTNPIRSASSNQLDRMDSANLVVGISSTDHHIAVQDPIPKEIRRKRFFHRAHSAEAELLSTNDGQLSDERRLYAIRLSEYIHWLTVHPRSQSTCANMDIPNRLLSDASLLYCPIHPSTPFQAPDLHFEDVSRTLLVPADAVQLMRFLGRGAFGSVFSGQYTRVAGSAKPRGTVDVAVKLTTPVHPRLEDTRDYLEQSSWNLDHRREIVQLNGTTNNNNNAQLRDALALYRQEQRRWSDNSVEACTTAYLEIRAELNMLERIRGSDNSKGLRKFQPKSQVLLGSSGSRFATAYQIRKRSLVQLRSNEERSQEVDQRHEPEPQHPALPPYLLLCLGLLSPNPLGLLMPLAPNGTLAAYLKRLEDYSTSNQIGSCDPQRQKNAVQYMHPMHPLTMMSIIYQVSTALAHLHGLHIVHRDVKTDNLLVWTLPSLPSHSTGRIMLDSDPRLVHIVLIDYGASQHTSPSDGYRGYVGTAGYMAPEILRYLGEETYTEKPLTDTIRLFSQVDIYSLSILICELIKLAPAYRQSPSTRFDMVQRVLSNQRPDIPVHYTSRCPVHLLELMSLCWSGDPNQRPSAHAISQLTAPWWSPELTDIPWIRSPPRCDVRRTVEITDRSQNCSYPVPISVLPHVRVAHRLESLDVVTCALIDPLQNLWLGGYRCRDGDHQSCPNKPVEKASEKMGLLLMLPASLFIQNPPSATEKARLVDRYSTGTIFAWPVGWSKLGFRNITKLTANSLDGHLPGATCSGFCWPEALCTTAGFSEKSTPFLVNCITSGGDLIVYRYPNLDCLMRTRLYSVHSEQPFSLRPGRSDPFFSSFGERRALSMCTFAMDTTRSSRRDRRGCYELIALVHPTTLVLVHASVNDTDLELCNRVRFCGSTMVPLTNGTVYCGLSLSEI</sequence>
<evidence type="ECO:0000256" key="3">
    <source>
        <dbReference type="ARBA" id="ARBA00022777"/>
    </source>
</evidence>
<feature type="domain" description="Protein kinase" evidence="7">
    <location>
        <begin position="560"/>
        <end position="1004"/>
    </location>
</feature>
<keyword evidence="4 5" id="KW-0067">ATP-binding</keyword>
<evidence type="ECO:0000259" key="7">
    <source>
        <dbReference type="PROSITE" id="PS50011"/>
    </source>
</evidence>
<evidence type="ECO:0000313" key="9">
    <source>
        <dbReference type="Proteomes" id="UP000243686"/>
    </source>
</evidence>
<dbReference type="Pfam" id="PF00069">
    <property type="entry name" value="Pkinase"/>
    <property type="match status" value="1"/>
</dbReference>
<dbReference type="PANTHER" id="PTHR44329">
    <property type="entry name" value="SERINE/THREONINE-PROTEIN KINASE TNNI3K-RELATED"/>
    <property type="match status" value="1"/>
</dbReference>
<feature type="region of interest" description="Disordered" evidence="6">
    <location>
        <begin position="721"/>
        <end position="740"/>
    </location>
</feature>
<dbReference type="Gene3D" id="3.30.200.20">
    <property type="entry name" value="Phosphorylase Kinase, domain 1"/>
    <property type="match status" value="1"/>
</dbReference>
<dbReference type="PROSITE" id="PS00107">
    <property type="entry name" value="PROTEIN_KINASE_ATP"/>
    <property type="match status" value="1"/>
</dbReference>
<dbReference type="SMART" id="SM00220">
    <property type="entry name" value="S_TKc"/>
    <property type="match status" value="1"/>
</dbReference>
<keyword evidence="1" id="KW-0808">Transferase</keyword>
<gene>
    <name evidence="8" type="ORF">X801_06533</name>
</gene>
<dbReference type="GO" id="GO:0006281">
    <property type="term" value="P:DNA repair"/>
    <property type="evidence" value="ECO:0007669"/>
    <property type="project" value="InterPro"/>
</dbReference>
<keyword evidence="9" id="KW-1185">Reference proteome</keyword>
<dbReference type="SUPFAM" id="SSF56112">
    <property type="entry name" value="Protein kinase-like (PK-like)"/>
    <property type="match status" value="1"/>
</dbReference>
<dbReference type="Proteomes" id="UP000243686">
    <property type="component" value="Unassembled WGS sequence"/>
</dbReference>
<keyword evidence="3" id="KW-0418">Kinase</keyword>
<feature type="non-terminal residue" evidence="8">
    <location>
        <position position="1314"/>
    </location>
</feature>
<dbReference type="InterPro" id="IPR017441">
    <property type="entry name" value="Protein_kinase_ATP_BS"/>
</dbReference>
<organism evidence="8 9">
    <name type="scientific">Opisthorchis viverrini</name>
    <name type="common">Southeast Asian liver fluke</name>
    <dbReference type="NCBI Taxonomy" id="6198"/>
    <lineage>
        <taxon>Eukaryota</taxon>
        <taxon>Metazoa</taxon>
        <taxon>Spiralia</taxon>
        <taxon>Lophotrochozoa</taxon>
        <taxon>Platyhelminthes</taxon>
        <taxon>Trematoda</taxon>
        <taxon>Digenea</taxon>
        <taxon>Opisthorchiida</taxon>
        <taxon>Opisthorchiata</taxon>
        <taxon>Opisthorchiidae</taxon>
        <taxon>Opisthorchis</taxon>
    </lineage>
</organism>
<dbReference type="EMBL" id="KV895104">
    <property type="protein sequence ID" value="OON17627.1"/>
    <property type="molecule type" value="Genomic_DNA"/>
</dbReference>
<reference evidence="8 9" key="1">
    <citation type="submission" date="2015-03" db="EMBL/GenBank/DDBJ databases">
        <title>Draft genome of the nematode, Opisthorchis viverrini.</title>
        <authorList>
            <person name="Mitreva M."/>
        </authorList>
    </citation>
    <scope>NUCLEOTIDE SEQUENCE [LARGE SCALE GENOMIC DNA]</scope>
    <source>
        <strain evidence="8">Khon Kaen</strain>
    </source>
</reference>
<evidence type="ECO:0000256" key="5">
    <source>
        <dbReference type="PROSITE-ProRule" id="PRU10141"/>
    </source>
</evidence>
<dbReference type="InterPro" id="IPR051681">
    <property type="entry name" value="Ser/Thr_Kinases-Pseudokinases"/>
</dbReference>
<dbReference type="GO" id="GO:0004674">
    <property type="term" value="F:protein serine/threonine kinase activity"/>
    <property type="evidence" value="ECO:0007669"/>
    <property type="project" value="TreeGrafter"/>
</dbReference>
<dbReference type="InterPro" id="IPR008271">
    <property type="entry name" value="Ser/Thr_kinase_AS"/>
</dbReference>
<evidence type="ECO:0000256" key="4">
    <source>
        <dbReference type="ARBA" id="ARBA00022840"/>
    </source>
</evidence>
<dbReference type="PROSITE" id="PS00108">
    <property type="entry name" value="PROTEIN_KINASE_ST"/>
    <property type="match status" value="1"/>
</dbReference>
<proteinExistence type="predicted"/>
<dbReference type="PANTHER" id="PTHR44329:SF288">
    <property type="entry name" value="MITOGEN-ACTIVATED PROTEIN KINASE KINASE KINASE 20"/>
    <property type="match status" value="1"/>
</dbReference>
<feature type="binding site" evidence="5">
    <location>
        <position position="597"/>
    </location>
    <ligand>
        <name>ATP</name>
        <dbReference type="ChEBI" id="CHEBI:30616"/>
    </ligand>
</feature>
<evidence type="ECO:0000256" key="1">
    <source>
        <dbReference type="ARBA" id="ARBA00022679"/>
    </source>
</evidence>
<feature type="compositionally biased region" description="Basic and acidic residues" evidence="6">
    <location>
        <begin position="723"/>
        <end position="739"/>
    </location>
</feature>
<dbReference type="InterPro" id="IPR011009">
    <property type="entry name" value="Kinase-like_dom_sf"/>
</dbReference>
<dbReference type="PROSITE" id="PS00374">
    <property type="entry name" value="MGMT"/>
    <property type="match status" value="1"/>
</dbReference>
<evidence type="ECO:0000313" key="8">
    <source>
        <dbReference type="EMBL" id="OON17627.1"/>
    </source>
</evidence>
<accession>A0A1S8WT44</accession>
<name>A0A1S8WT44_OPIVI</name>
<keyword evidence="2 5" id="KW-0547">Nucleotide-binding</keyword>